<gene>
    <name evidence="7" type="ORF">FYJ63_06340</name>
</gene>
<protein>
    <submittedName>
        <fullName evidence="7">Metal ABC transporter substrate-binding protein</fullName>
    </submittedName>
</protein>
<evidence type="ECO:0000256" key="6">
    <source>
        <dbReference type="SAM" id="SignalP"/>
    </source>
</evidence>
<dbReference type="SUPFAM" id="SSF53807">
    <property type="entry name" value="Helical backbone' metal receptor"/>
    <property type="match status" value="1"/>
</dbReference>
<evidence type="ECO:0000256" key="3">
    <source>
        <dbReference type="ARBA" id="ARBA00022723"/>
    </source>
</evidence>
<evidence type="ECO:0000313" key="8">
    <source>
        <dbReference type="Proteomes" id="UP000442535"/>
    </source>
</evidence>
<evidence type="ECO:0000256" key="4">
    <source>
        <dbReference type="ARBA" id="ARBA00022729"/>
    </source>
</evidence>
<dbReference type="RefSeq" id="WP_154544936.1">
    <property type="nucleotide sequence ID" value="NZ_JAQYQY010000029.1"/>
</dbReference>
<sequence>MIKKTRKKALSVLAVSLAVLALAACTGANGGNENKSTSAASKGEKPVVLTTFTVLQDMAQEVAGDHLEVRSITKIGAEIHDYQPTPSDIKSAQGAKLILNNGLGLERWFEKFSAELDAKPITVSAGVEPIDIQEGDYRGKPNPHAWMSPKNGSIYVKNMAKAFCELDAENCQDYKANADSYAQKITEIGDKISEELRTLPEAKRTLVTCEGAFSYLTRDYGLNELYLWAVNAEGALTPSRMAKVEQYVSENQVPAVFCESTVGDKMQPVVESTGVKYGGELFVDSLSEPDGPVPSYLELLQYDANLITTGLTGEAAK</sequence>
<evidence type="ECO:0000256" key="2">
    <source>
        <dbReference type="ARBA" id="ARBA00022448"/>
    </source>
</evidence>
<dbReference type="GO" id="GO:0030313">
    <property type="term" value="C:cell envelope"/>
    <property type="evidence" value="ECO:0007669"/>
    <property type="project" value="UniProtKB-SubCell"/>
</dbReference>
<dbReference type="Gene3D" id="3.40.50.1980">
    <property type="entry name" value="Nitrogenase molybdenum iron protein domain"/>
    <property type="match status" value="2"/>
</dbReference>
<dbReference type="InterPro" id="IPR006129">
    <property type="entry name" value="AdhesinB"/>
</dbReference>
<dbReference type="PANTHER" id="PTHR42953">
    <property type="entry name" value="HIGH-AFFINITY ZINC UPTAKE SYSTEM PROTEIN ZNUA-RELATED"/>
    <property type="match status" value="1"/>
</dbReference>
<dbReference type="GO" id="GO:0046872">
    <property type="term" value="F:metal ion binding"/>
    <property type="evidence" value="ECO:0007669"/>
    <property type="project" value="UniProtKB-KW"/>
</dbReference>
<organism evidence="7 8">
    <name type="scientific">Mobiluncus porci</name>
    <dbReference type="NCBI Taxonomy" id="2652278"/>
    <lineage>
        <taxon>Bacteria</taxon>
        <taxon>Bacillati</taxon>
        <taxon>Actinomycetota</taxon>
        <taxon>Actinomycetes</taxon>
        <taxon>Actinomycetales</taxon>
        <taxon>Actinomycetaceae</taxon>
        <taxon>Mobiluncus</taxon>
    </lineage>
</organism>
<keyword evidence="4 6" id="KW-0732">Signal</keyword>
<keyword evidence="2 5" id="KW-0813">Transport</keyword>
<dbReference type="InterPro" id="IPR050492">
    <property type="entry name" value="Bact_metal-bind_prot9"/>
</dbReference>
<evidence type="ECO:0000256" key="5">
    <source>
        <dbReference type="RuleBase" id="RU003512"/>
    </source>
</evidence>
<comment type="similarity">
    <text evidence="5">Belongs to the bacterial solute-binding protein 9 family.</text>
</comment>
<proteinExistence type="inferred from homology"/>
<comment type="subcellular location">
    <subcellularLocation>
        <location evidence="1">Cell envelope</location>
    </subcellularLocation>
</comment>
<dbReference type="Proteomes" id="UP000442535">
    <property type="component" value="Unassembled WGS sequence"/>
</dbReference>
<comment type="caution">
    <text evidence="7">The sequence shown here is derived from an EMBL/GenBank/DDBJ whole genome shotgun (WGS) entry which is preliminary data.</text>
</comment>
<dbReference type="PROSITE" id="PS51257">
    <property type="entry name" value="PROKAR_LIPOPROTEIN"/>
    <property type="match status" value="1"/>
</dbReference>
<feature type="signal peptide" evidence="6">
    <location>
        <begin position="1"/>
        <end position="23"/>
    </location>
</feature>
<dbReference type="PANTHER" id="PTHR42953:SF1">
    <property type="entry name" value="METAL-BINDING PROTEIN HI_0362-RELATED"/>
    <property type="match status" value="1"/>
</dbReference>
<dbReference type="CDD" id="cd01137">
    <property type="entry name" value="PsaA"/>
    <property type="match status" value="1"/>
</dbReference>
<evidence type="ECO:0000256" key="1">
    <source>
        <dbReference type="ARBA" id="ARBA00004196"/>
    </source>
</evidence>
<dbReference type="GO" id="GO:0030001">
    <property type="term" value="P:metal ion transport"/>
    <property type="evidence" value="ECO:0007669"/>
    <property type="project" value="InterPro"/>
</dbReference>
<evidence type="ECO:0000313" key="7">
    <source>
        <dbReference type="EMBL" id="MST49853.1"/>
    </source>
</evidence>
<name>A0A7K0K2Z8_9ACTO</name>
<dbReference type="AlphaFoldDB" id="A0A7K0K2Z8"/>
<dbReference type="InterPro" id="IPR006128">
    <property type="entry name" value="Lipoprotein_PsaA-like"/>
</dbReference>
<dbReference type="InterPro" id="IPR006127">
    <property type="entry name" value="ZnuA-like"/>
</dbReference>
<keyword evidence="8" id="KW-1185">Reference proteome</keyword>
<keyword evidence="3" id="KW-0479">Metal-binding</keyword>
<dbReference type="PRINTS" id="PR00691">
    <property type="entry name" value="ADHESINB"/>
</dbReference>
<reference evidence="7 8" key="1">
    <citation type="submission" date="2019-08" db="EMBL/GenBank/DDBJ databases">
        <title>In-depth cultivation of the pig gut microbiome towards novel bacterial diversity and tailored functional studies.</title>
        <authorList>
            <person name="Wylensek D."/>
            <person name="Hitch T.C.A."/>
            <person name="Clavel T."/>
        </authorList>
    </citation>
    <scope>NUCLEOTIDE SEQUENCE [LARGE SCALE GENOMIC DNA]</scope>
    <source>
        <strain evidence="7 8">RF-GAM-744-WT-7</strain>
    </source>
</reference>
<dbReference type="GO" id="GO:0007155">
    <property type="term" value="P:cell adhesion"/>
    <property type="evidence" value="ECO:0007669"/>
    <property type="project" value="InterPro"/>
</dbReference>
<accession>A0A7K0K2Z8</accession>
<dbReference type="Pfam" id="PF01297">
    <property type="entry name" value="ZnuA"/>
    <property type="match status" value="1"/>
</dbReference>
<dbReference type="PRINTS" id="PR00690">
    <property type="entry name" value="ADHESNFAMILY"/>
</dbReference>
<feature type="chain" id="PRO_5029690465" evidence="6">
    <location>
        <begin position="24"/>
        <end position="317"/>
    </location>
</feature>
<dbReference type="EMBL" id="VUMY01000010">
    <property type="protein sequence ID" value="MST49853.1"/>
    <property type="molecule type" value="Genomic_DNA"/>
</dbReference>